<dbReference type="NCBIfam" id="NF047646">
    <property type="entry name" value="REP_Tyr_transpos"/>
    <property type="match status" value="1"/>
</dbReference>
<dbReference type="Pfam" id="PF01797">
    <property type="entry name" value="Y1_Tnp"/>
    <property type="match status" value="1"/>
</dbReference>
<dbReference type="PANTHER" id="PTHR34322">
    <property type="entry name" value="TRANSPOSASE, Y1_TNP DOMAIN-CONTAINING"/>
    <property type="match status" value="1"/>
</dbReference>
<dbReference type="InterPro" id="IPR036515">
    <property type="entry name" value="Transposase_17_sf"/>
</dbReference>
<accession>A0A366ECE9</accession>
<name>A0A366ECE9_9BACI</name>
<evidence type="ECO:0000259" key="1">
    <source>
        <dbReference type="SMART" id="SM01321"/>
    </source>
</evidence>
<dbReference type="SUPFAM" id="SSF143422">
    <property type="entry name" value="Transposase IS200-like"/>
    <property type="match status" value="1"/>
</dbReference>
<dbReference type="InterPro" id="IPR002686">
    <property type="entry name" value="Transposase_17"/>
</dbReference>
<dbReference type="GO" id="GO:0003677">
    <property type="term" value="F:DNA binding"/>
    <property type="evidence" value="ECO:0007669"/>
    <property type="project" value="InterPro"/>
</dbReference>
<sequence length="182" mass="22170">MANRREWYPGYTYHITARGNRRYTIFRNKEDRLKYLEIVEDAKEKFPFILHSYCLMTNHVHLLIETINEPPGKIIQYIHYRYARYFNKRNGFEGHLFQGRFKSVIIRNNKQMVDTSCYIHLNPVRAGIATEPEKYQWSSYRSFITNRENKHVDTRKILSFMNNGSKNHYKFYVEIRLKQFNN</sequence>
<proteinExistence type="predicted"/>
<dbReference type="GO" id="GO:0006313">
    <property type="term" value="P:DNA transposition"/>
    <property type="evidence" value="ECO:0007669"/>
    <property type="project" value="InterPro"/>
</dbReference>
<dbReference type="RefSeq" id="WP_113971338.1">
    <property type="nucleotide sequence ID" value="NZ_QNRJ01000028.1"/>
</dbReference>
<dbReference type="GO" id="GO:0004803">
    <property type="term" value="F:transposase activity"/>
    <property type="evidence" value="ECO:0007669"/>
    <property type="project" value="InterPro"/>
</dbReference>
<dbReference type="EMBL" id="QNRJ01000028">
    <property type="protein sequence ID" value="RBP00064.1"/>
    <property type="molecule type" value="Genomic_DNA"/>
</dbReference>
<evidence type="ECO:0000313" key="2">
    <source>
        <dbReference type="EMBL" id="RBP00064.1"/>
    </source>
</evidence>
<feature type="domain" description="Transposase IS200-like" evidence="1">
    <location>
        <begin position="8"/>
        <end position="122"/>
    </location>
</feature>
<dbReference type="Proteomes" id="UP000252118">
    <property type="component" value="Unassembled WGS sequence"/>
</dbReference>
<organism evidence="2 3">
    <name type="scientific">Rossellomorea aquimaris</name>
    <dbReference type="NCBI Taxonomy" id="189382"/>
    <lineage>
        <taxon>Bacteria</taxon>
        <taxon>Bacillati</taxon>
        <taxon>Bacillota</taxon>
        <taxon>Bacilli</taxon>
        <taxon>Bacillales</taxon>
        <taxon>Bacillaceae</taxon>
        <taxon>Rossellomorea</taxon>
    </lineage>
</organism>
<dbReference type="PANTHER" id="PTHR34322:SF2">
    <property type="entry name" value="TRANSPOSASE IS200-LIKE DOMAIN-CONTAINING PROTEIN"/>
    <property type="match status" value="1"/>
</dbReference>
<dbReference type="SMART" id="SM01321">
    <property type="entry name" value="Y1_Tnp"/>
    <property type="match status" value="1"/>
</dbReference>
<dbReference type="OrthoDB" id="9788881at2"/>
<evidence type="ECO:0000313" key="3">
    <source>
        <dbReference type="Proteomes" id="UP000252118"/>
    </source>
</evidence>
<reference evidence="2 3" key="1">
    <citation type="submission" date="2018-06" db="EMBL/GenBank/DDBJ databases">
        <title>Freshwater and sediment microbial communities from various areas in North America, analyzing microbe dynamics in response to fracking.</title>
        <authorList>
            <person name="Lamendella R."/>
        </authorList>
    </citation>
    <scope>NUCLEOTIDE SEQUENCE [LARGE SCALE GENOMIC DNA]</scope>
    <source>
        <strain evidence="2 3">97B</strain>
    </source>
</reference>
<dbReference type="Gene3D" id="3.30.70.1290">
    <property type="entry name" value="Transposase IS200-like"/>
    <property type="match status" value="1"/>
</dbReference>
<protein>
    <submittedName>
        <fullName evidence="2">REP element-mobilizing transposase RayT</fullName>
    </submittedName>
</protein>
<comment type="caution">
    <text evidence="2">The sequence shown here is derived from an EMBL/GenBank/DDBJ whole genome shotgun (WGS) entry which is preliminary data.</text>
</comment>
<gene>
    <name evidence="2" type="ORF">DET59_12836</name>
</gene>
<dbReference type="AlphaFoldDB" id="A0A366ECE9"/>